<feature type="signal peptide" evidence="7">
    <location>
        <begin position="1"/>
        <end position="17"/>
    </location>
</feature>
<dbReference type="Gene3D" id="2.60.40.420">
    <property type="entry name" value="Cupredoxins - blue copper proteins"/>
    <property type="match status" value="3"/>
</dbReference>
<name>A0A0C2THW9_AMAMK</name>
<keyword evidence="7" id="KW-0732">Signal</keyword>
<dbReference type="Pfam" id="PF00394">
    <property type="entry name" value="Cu-oxidase"/>
    <property type="match status" value="1"/>
</dbReference>
<dbReference type="GO" id="GO:0016491">
    <property type="term" value="F:oxidoreductase activity"/>
    <property type="evidence" value="ECO:0007669"/>
    <property type="project" value="UniProtKB-KW"/>
</dbReference>
<keyword evidence="4" id="KW-0186">Copper</keyword>
<evidence type="ECO:0000259" key="8">
    <source>
        <dbReference type="Pfam" id="PF00394"/>
    </source>
</evidence>
<evidence type="ECO:0000256" key="2">
    <source>
        <dbReference type="ARBA" id="ARBA00022723"/>
    </source>
</evidence>
<dbReference type="InterPro" id="IPR011707">
    <property type="entry name" value="Cu-oxidase-like_N"/>
</dbReference>
<dbReference type="InterPro" id="IPR011706">
    <property type="entry name" value="Cu-oxidase_C"/>
</dbReference>
<dbReference type="EMBL" id="KN818235">
    <property type="protein sequence ID" value="KIL66529.1"/>
    <property type="molecule type" value="Genomic_DNA"/>
</dbReference>
<proteinExistence type="inferred from homology"/>
<evidence type="ECO:0000256" key="1">
    <source>
        <dbReference type="ARBA" id="ARBA00010609"/>
    </source>
</evidence>
<dbReference type="GO" id="GO:0005507">
    <property type="term" value="F:copper ion binding"/>
    <property type="evidence" value="ECO:0007669"/>
    <property type="project" value="InterPro"/>
</dbReference>
<feature type="domain" description="Plastocyanin-like" evidence="9">
    <location>
        <begin position="368"/>
        <end position="479"/>
    </location>
</feature>
<dbReference type="SUPFAM" id="SSF49503">
    <property type="entry name" value="Cupredoxins"/>
    <property type="match status" value="3"/>
</dbReference>
<dbReference type="PANTHER" id="PTHR11709">
    <property type="entry name" value="MULTI-COPPER OXIDASE"/>
    <property type="match status" value="1"/>
</dbReference>
<evidence type="ECO:0000256" key="5">
    <source>
        <dbReference type="ARBA" id="ARBA00023157"/>
    </source>
</evidence>
<gene>
    <name evidence="11" type="ORF">M378DRAFT_366375</name>
</gene>
<evidence type="ECO:0000256" key="7">
    <source>
        <dbReference type="SAM" id="SignalP"/>
    </source>
</evidence>
<dbReference type="InParanoid" id="A0A0C2THW9"/>
<dbReference type="HOGENOM" id="CLU_006504_2_1_1"/>
<evidence type="ECO:0000256" key="6">
    <source>
        <dbReference type="ARBA" id="ARBA00023180"/>
    </source>
</evidence>
<dbReference type="InterPro" id="IPR045087">
    <property type="entry name" value="Cu-oxidase_fam"/>
</dbReference>
<dbReference type="Proteomes" id="UP000054549">
    <property type="component" value="Unassembled WGS sequence"/>
</dbReference>
<keyword evidence="5" id="KW-1015">Disulfide bond</keyword>
<organism evidence="11 12">
    <name type="scientific">Amanita muscaria (strain Koide BX008)</name>
    <dbReference type="NCBI Taxonomy" id="946122"/>
    <lineage>
        <taxon>Eukaryota</taxon>
        <taxon>Fungi</taxon>
        <taxon>Dikarya</taxon>
        <taxon>Basidiomycota</taxon>
        <taxon>Agaricomycotina</taxon>
        <taxon>Agaricomycetes</taxon>
        <taxon>Agaricomycetidae</taxon>
        <taxon>Agaricales</taxon>
        <taxon>Pluteineae</taxon>
        <taxon>Amanitaceae</taxon>
        <taxon>Amanita</taxon>
    </lineage>
</organism>
<dbReference type="InterPro" id="IPR033138">
    <property type="entry name" value="Cu_oxidase_CS"/>
</dbReference>
<dbReference type="FunFam" id="2.60.40.420:FF:000045">
    <property type="entry name" value="Laccase 2"/>
    <property type="match status" value="1"/>
</dbReference>
<evidence type="ECO:0000256" key="3">
    <source>
        <dbReference type="ARBA" id="ARBA00023002"/>
    </source>
</evidence>
<dbReference type="Pfam" id="PF07732">
    <property type="entry name" value="Cu-oxidase_3"/>
    <property type="match status" value="1"/>
</dbReference>
<dbReference type="InterPro" id="IPR001117">
    <property type="entry name" value="Cu-oxidase_2nd"/>
</dbReference>
<evidence type="ECO:0000313" key="12">
    <source>
        <dbReference type="Proteomes" id="UP000054549"/>
    </source>
</evidence>
<dbReference type="PANTHER" id="PTHR11709:SF511">
    <property type="entry name" value="LACCASE"/>
    <property type="match status" value="1"/>
</dbReference>
<evidence type="ECO:0000313" key="11">
    <source>
        <dbReference type="EMBL" id="KIL66529.1"/>
    </source>
</evidence>
<dbReference type="AlphaFoldDB" id="A0A0C2THW9"/>
<keyword evidence="12" id="KW-1185">Reference proteome</keyword>
<evidence type="ECO:0000259" key="9">
    <source>
        <dbReference type="Pfam" id="PF07731"/>
    </source>
</evidence>
<dbReference type="CDD" id="cd13903">
    <property type="entry name" value="CuRO_3_Tv-LCC_like"/>
    <property type="match status" value="1"/>
</dbReference>
<comment type="similarity">
    <text evidence="1">Belongs to the multicopper oxidase family.</text>
</comment>
<feature type="domain" description="Plastocyanin-like" evidence="10">
    <location>
        <begin position="52"/>
        <end position="151"/>
    </location>
</feature>
<dbReference type="STRING" id="946122.A0A0C2THW9"/>
<dbReference type="Pfam" id="PF07731">
    <property type="entry name" value="Cu-oxidase_2"/>
    <property type="match status" value="1"/>
</dbReference>
<evidence type="ECO:0000259" key="10">
    <source>
        <dbReference type="Pfam" id="PF07732"/>
    </source>
</evidence>
<dbReference type="OrthoDB" id="2121828at2759"/>
<evidence type="ECO:0000256" key="4">
    <source>
        <dbReference type="ARBA" id="ARBA00023008"/>
    </source>
</evidence>
<keyword evidence="3" id="KW-0560">Oxidoreductase</keyword>
<dbReference type="InterPro" id="IPR008972">
    <property type="entry name" value="Cupredoxin"/>
</dbReference>
<reference evidence="11 12" key="1">
    <citation type="submission" date="2014-04" db="EMBL/GenBank/DDBJ databases">
        <title>Evolutionary Origins and Diversification of the Mycorrhizal Mutualists.</title>
        <authorList>
            <consortium name="DOE Joint Genome Institute"/>
            <consortium name="Mycorrhizal Genomics Consortium"/>
            <person name="Kohler A."/>
            <person name="Kuo A."/>
            <person name="Nagy L.G."/>
            <person name="Floudas D."/>
            <person name="Copeland A."/>
            <person name="Barry K.W."/>
            <person name="Cichocki N."/>
            <person name="Veneault-Fourrey C."/>
            <person name="LaButti K."/>
            <person name="Lindquist E.A."/>
            <person name="Lipzen A."/>
            <person name="Lundell T."/>
            <person name="Morin E."/>
            <person name="Murat C."/>
            <person name="Riley R."/>
            <person name="Ohm R."/>
            <person name="Sun H."/>
            <person name="Tunlid A."/>
            <person name="Henrissat B."/>
            <person name="Grigoriev I.V."/>
            <person name="Hibbett D.S."/>
            <person name="Martin F."/>
        </authorList>
    </citation>
    <scope>NUCLEOTIDE SEQUENCE [LARGE SCALE GENOMIC DNA]</scope>
    <source>
        <strain evidence="11 12">Koide BX008</strain>
    </source>
</reference>
<feature type="chain" id="PRO_5002155993" evidence="7">
    <location>
        <begin position="18"/>
        <end position="483"/>
    </location>
</feature>
<dbReference type="PROSITE" id="PS00079">
    <property type="entry name" value="MULTICOPPER_OXIDASE1"/>
    <property type="match status" value="1"/>
</dbReference>
<keyword evidence="6" id="KW-0325">Glycoprotein</keyword>
<accession>A0A0C2THW9</accession>
<sequence length="483" mass="52613">MLTSALIIVTLISAVNAAIGPVTDLHIVNKVVAPDGFSRSTVIAGATPDTASTPGPLVVGKKGDQFRINVINSLQDRSMLTTTSIHWHGIFQRGSSWADGPVGVTQCPITPGNSFLYEFNVPDQAGTFWYHSHHSTQYCDGLRGPLVVYDDDDPHKSLYDVDDESTVITLSEWYHPPSLSQGINPNYDSILVNGLGRYIAGPASPLAVVNVRHRTRYRVRLVSLSCDPDFFFSIDNHTMTIIEVDGVLTQPLTVDSIDIYAGQRYSFILNANQAVGNYWIRAVPGPGPSGFTNGINSAILRYAGAPNADPETPEIPSVRPLIETDLVPLQHRPAPGAPYLGGADINIVLNITSNDTTSQYYINGASFTPPTVPVLLQILSGARRAQELLPPGSVYVLPRNKVVEVSIPGGSDDSPHPFHLHGQNFAVIRSANSSALDFAHPVRRDVVDTGVQGDNVTFRFTTDNPGPWFLHCHIDWHLQLYVW</sequence>
<feature type="domain" description="Plastocyanin-like" evidence="8">
    <location>
        <begin position="164"/>
        <end position="305"/>
    </location>
</feature>
<protein>
    <submittedName>
        <fullName evidence="11">Multicopper oxidase</fullName>
    </submittedName>
</protein>
<keyword evidence="2" id="KW-0479">Metal-binding</keyword>